<proteinExistence type="predicted"/>
<organism evidence="1 2">
    <name type="scientific">Dermacentor silvarum</name>
    <name type="common">Tick</name>
    <dbReference type="NCBI Taxonomy" id="543639"/>
    <lineage>
        <taxon>Eukaryota</taxon>
        <taxon>Metazoa</taxon>
        <taxon>Ecdysozoa</taxon>
        <taxon>Arthropoda</taxon>
        <taxon>Chelicerata</taxon>
        <taxon>Arachnida</taxon>
        <taxon>Acari</taxon>
        <taxon>Parasitiformes</taxon>
        <taxon>Ixodida</taxon>
        <taxon>Ixodoidea</taxon>
        <taxon>Ixodidae</taxon>
        <taxon>Rhipicephalinae</taxon>
        <taxon>Dermacentor</taxon>
    </lineage>
</organism>
<dbReference type="Proteomes" id="UP000821865">
    <property type="component" value="Chromosome 2"/>
</dbReference>
<sequence>MDSELETRVNFPVVRVTRGVLYTIVAVLGILILAGVCVLTYSFSTSAILKRNAEELRQYIASQAKVAGQHRGDKHAADGTAVGDHHLPSVKSPVPAAAGTGLITGAQLGTRDNKCNVFVGRSANGTLALTARQLWSVTASSAQHQSAGRGAGGDELPAAVAAVKSIS</sequence>
<keyword evidence="2" id="KW-1185">Reference proteome</keyword>
<gene>
    <name evidence="1" type="ORF">HPB49_013578</name>
</gene>
<accession>A0ACB8DDL3</accession>
<comment type="caution">
    <text evidence="1">The sequence shown here is derived from an EMBL/GenBank/DDBJ whole genome shotgun (WGS) entry which is preliminary data.</text>
</comment>
<reference evidence="1" key="1">
    <citation type="submission" date="2020-05" db="EMBL/GenBank/DDBJ databases">
        <title>Large-scale comparative analyses of tick genomes elucidate their genetic diversity and vector capacities.</title>
        <authorList>
            <person name="Jia N."/>
            <person name="Wang J."/>
            <person name="Shi W."/>
            <person name="Du L."/>
            <person name="Sun Y."/>
            <person name="Zhan W."/>
            <person name="Jiang J."/>
            <person name="Wang Q."/>
            <person name="Zhang B."/>
            <person name="Ji P."/>
            <person name="Sakyi L.B."/>
            <person name="Cui X."/>
            <person name="Yuan T."/>
            <person name="Jiang B."/>
            <person name="Yang W."/>
            <person name="Lam T.T.-Y."/>
            <person name="Chang Q."/>
            <person name="Ding S."/>
            <person name="Wang X."/>
            <person name="Zhu J."/>
            <person name="Ruan X."/>
            <person name="Zhao L."/>
            <person name="Wei J."/>
            <person name="Que T."/>
            <person name="Du C."/>
            <person name="Cheng J."/>
            <person name="Dai P."/>
            <person name="Han X."/>
            <person name="Huang E."/>
            <person name="Gao Y."/>
            <person name="Liu J."/>
            <person name="Shao H."/>
            <person name="Ye R."/>
            <person name="Li L."/>
            <person name="Wei W."/>
            <person name="Wang X."/>
            <person name="Wang C."/>
            <person name="Yang T."/>
            <person name="Huo Q."/>
            <person name="Li W."/>
            <person name="Guo W."/>
            <person name="Chen H."/>
            <person name="Zhou L."/>
            <person name="Ni X."/>
            <person name="Tian J."/>
            <person name="Zhou Y."/>
            <person name="Sheng Y."/>
            <person name="Liu T."/>
            <person name="Pan Y."/>
            <person name="Xia L."/>
            <person name="Li J."/>
            <person name="Zhao F."/>
            <person name="Cao W."/>
        </authorList>
    </citation>
    <scope>NUCLEOTIDE SEQUENCE</scope>
    <source>
        <strain evidence="1">Dsil-2018</strain>
    </source>
</reference>
<evidence type="ECO:0000313" key="1">
    <source>
        <dbReference type="EMBL" id="KAH7966078.1"/>
    </source>
</evidence>
<protein>
    <submittedName>
        <fullName evidence="1">Uncharacterized protein</fullName>
    </submittedName>
</protein>
<name>A0ACB8DDL3_DERSI</name>
<dbReference type="EMBL" id="CM023471">
    <property type="protein sequence ID" value="KAH7966078.1"/>
    <property type="molecule type" value="Genomic_DNA"/>
</dbReference>
<evidence type="ECO:0000313" key="2">
    <source>
        <dbReference type="Proteomes" id="UP000821865"/>
    </source>
</evidence>